<dbReference type="SUPFAM" id="SSF50494">
    <property type="entry name" value="Trypsin-like serine proteases"/>
    <property type="match status" value="1"/>
</dbReference>
<evidence type="ECO:0000259" key="6">
    <source>
        <dbReference type="Pfam" id="PF00089"/>
    </source>
</evidence>
<evidence type="ECO:0000256" key="3">
    <source>
        <dbReference type="ARBA" id="ARBA00022670"/>
    </source>
</evidence>
<keyword evidence="8" id="KW-1185">Reference proteome</keyword>
<comment type="subcellular location">
    <subcellularLocation>
        <location evidence="1">Secreted</location>
    </subcellularLocation>
</comment>
<keyword evidence="4" id="KW-0378">Hydrolase</keyword>
<dbReference type="InterPro" id="IPR050127">
    <property type="entry name" value="Serine_Proteases_S1"/>
</dbReference>
<dbReference type="PANTHER" id="PTHR24264:SF65">
    <property type="entry name" value="SRCR DOMAIN-CONTAINING PROTEIN"/>
    <property type="match status" value="1"/>
</dbReference>
<dbReference type="InterPro" id="IPR009003">
    <property type="entry name" value="Peptidase_S1_PA"/>
</dbReference>
<gene>
    <name evidence="7" type="ORF">GSOID_T00009454001</name>
</gene>
<evidence type="ECO:0000313" key="7">
    <source>
        <dbReference type="EMBL" id="CBY21680.1"/>
    </source>
</evidence>
<keyword evidence="3" id="KW-0645">Protease</keyword>
<dbReference type="InterPro" id="IPR001254">
    <property type="entry name" value="Trypsin_dom"/>
</dbReference>
<reference evidence="7" key="1">
    <citation type="journal article" date="2010" name="Science">
        <title>Plasticity of animal genome architecture unmasked by rapid evolution of a pelagic tunicate.</title>
        <authorList>
            <person name="Denoeud F."/>
            <person name="Henriet S."/>
            <person name="Mungpakdee S."/>
            <person name="Aury J.M."/>
            <person name="Da Silva C."/>
            <person name="Brinkmann H."/>
            <person name="Mikhaleva J."/>
            <person name="Olsen L.C."/>
            <person name="Jubin C."/>
            <person name="Canestro C."/>
            <person name="Bouquet J.M."/>
            <person name="Danks G."/>
            <person name="Poulain J."/>
            <person name="Campsteijn C."/>
            <person name="Adamski M."/>
            <person name="Cross I."/>
            <person name="Yadetie F."/>
            <person name="Muffato M."/>
            <person name="Louis A."/>
            <person name="Butcher S."/>
            <person name="Tsagkogeorga G."/>
            <person name="Konrad A."/>
            <person name="Singh S."/>
            <person name="Jensen M.F."/>
            <person name="Cong E.H."/>
            <person name="Eikeseth-Otteraa H."/>
            <person name="Noel B."/>
            <person name="Anthouard V."/>
            <person name="Porcel B.M."/>
            <person name="Kachouri-Lafond R."/>
            <person name="Nishino A."/>
            <person name="Ugolini M."/>
            <person name="Chourrout P."/>
            <person name="Nishida H."/>
            <person name="Aasland R."/>
            <person name="Huzurbazar S."/>
            <person name="Westhof E."/>
            <person name="Delsuc F."/>
            <person name="Lehrach H."/>
            <person name="Reinhardt R."/>
            <person name="Weissenbach J."/>
            <person name="Roy S.W."/>
            <person name="Artiguenave F."/>
            <person name="Postlethwait J.H."/>
            <person name="Manak J.R."/>
            <person name="Thompson E.M."/>
            <person name="Jaillon O."/>
            <person name="Du Pasquier L."/>
            <person name="Boudinot P."/>
            <person name="Liberles D.A."/>
            <person name="Volff J.N."/>
            <person name="Philippe H."/>
            <person name="Lenhard B."/>
            <person name="Roest Crollius H."/>
            <person name="Wincker P."/>
            <person name="Chourrout D."/>
        </authorList>
    </citation>
    <scope>NUCLEOTIDE SEQUENCE [LARGE SCALE GENOMIC DNA]</scope>
</reference>
<accession>E4WUZ8</accession>
<dbReference type="EMBL" id="FN653017">
    <property type="protein sequence ID" value="CBY21680.1"/>
    <property type="molecule type" value="Genomic_DNA"/>
</dbReference>
<feature type="domain" description="Peptidase S1" evidence="6">
    <location>
        <begin position="3"/>
        <end position="46"/>
    </location>
</feature>
<dbReference type="OrthoDB" id="10002959at2759"/>
<evidence type="ECO:0000313" key="8">
    <source>
        <dbReference type="Proteomes" id="UP000001307"/>
    </source>
</evidence>
<keyword evidence="2" id="KW-0964">Secreted</keyword>
<keyword evidence="5" id="KW-0720">Serine protease</keyword>
<sequence length="64" mass="6796">MISKCEGDSGGGAACMIDGKWTIVGVISHGDSCGKVNRPGIYMETAASINLRWIKLTLRNINAN</sequence>
<name>E4WUZ8_OIKDI</name>
<protein>
    <recommendedName>
        <fullName evidence="6">Peptidase S1 domain-containing protein</fullName>
    </recommendedName>
</protein>
<proteinExistence type="predicted"/>
<organism evidence="7">
    <name type="scientific">Oikopleura dioica</name>
    <name type="common">Tunicate</name>
    <dbReference type="NCBI Taxonomy" id="34765"/>
    <lineage>
        <taxon>Eukaryota</taxon>
        <taxon>Metazoa</taxon>
        <taxon>Chordata</taxon>
        <taxon>Tunicata</taxon>
        <taxon>Appendicularia</taxon>
        <taxon>Copelata</taxon>
        <taxon>Oikopleuridae</taxon>
        <taxon>Oikopleura</taxon>
    </lineage>
</organism>
<evidence type="ECO:0000256" key="2">
    <source>
        <dbReference type="ARBA" id="ARBA00022525"/>
    </source>
</evidence>
<dbReference type="GO" id="GO:0006508">
    <property type="term" value="P:proteolysis"/>
    <property type="evidence" value="ECO:0007669"/>
    <property type="project" value="UniProtKB-KW"/>
</dbReference>
<evidence type="ECO:0000256" key="5">
    <source>
        <dbReference type="ARBA" id="ARBA00022825"/>
    </source>
</evidence>
<dbReference type="Proteomes" id="UP000001307">
    <property type="component" value="Unassembled WGS sequence"/>
</dbReference>
<dbReference type="InterPro" id="IPR043504">
    <property type="entry name" value="Peptidase_S1_PA_chymotrypsin"/>
</dbReference>
<dbReference type="GO" id="GO:0004252">
    <property type="term" value="F:serine-type endopeptidase activity"/>
    <property type="evidence" value="ECO:0007669"/>
    <property type="project" value="InterPro"/>
</dbReference>
<dbReference type="InParanoid" id="E4WUZ8"/>
<dbReference type="Gene3D" id="2.40.10.10">
    <property type="entry name" value="Trypsin-like serine proteases"/>
    <property type="match status" value="1"/>
</dbReference>
<dbReference type="GO" id="GO:0005615">
    <property type="term" value="C:extracellular space"/>
    <property type="evidence" value="ECO:0007669"/>
    <property type="project" value="TreeGrafter"/>
</dbReference>
<evidence type="ECO:0000256" key="4">
    <source>
        <dbReference type="ARBA" id="ARBA00022801"/>
    </source>
</evidence>
<evidence type="ECO:0000256" key="1">
    <source>
        <dbReference type="ARBA" id="ARBA00004613"/>
    </source>
</evidence>
<dbReference type="PANTHER" id="PTHR24264">
    <property type="entry name" value="TRYPSIN-RELATED"/>
    <property type="match status" value="1"/>
</dbReference>
<dbReference type="AlphaFoldDB" id="E4WUZ8"/>
<dbReference type="Pfam" id="PF00089">
    <property type="entry name" value="Trypsin"/>
    <property type="match status" value="1"/>
</dbReference>